<dbReference type="GO" id="GO:0008270">
    <property type="term" value="F:zinc ion binding"/>
    <property type="evidence" value="ECO:0007669"/>
    <property type="project" value="InterPro"/>
</dbReference>
<dbReference type="InterPro" id="IPR003604">
    <property type="entry name" value="Matrin/U1-like-C_Znf_C2H2"/>
</dbReference>
<reference evidence="2" key="1">
    <citation type="submission" date="2021-12" db="EMBL/GenBank/DDBJ databases">
        <authorList>
            <person name="King R."/>
        </authorList>
    </citation>
    <scope>NUCLEOTIDE SEQUENCE</scope>
</reference>
<dbReference type="EMBL" id="OU893353">
    <property type="protein sequence ID" value="CAG9790487.1"/>
    <property type="molecule type" value="Genomic_DNA"/>
</dbReference>
<dbReference type="AlphaFoldDB" id="A0A9N9R6Q5"/>
<evidence type="ECO:0000313" key="2">
    <source>
        <dbReference type="EMBL" id="CAG9790487.1"/>
    </source>
</evidence>
<proteinExistence type="predicted"/>
<dbReference type="SMART" id="SM00451">
    <property type="entry name" value="ZnF_U1"/>
    <property type="match status" value="2"/>
</dbReference>
<protein>
    <recommendedName>
        <fullName evidence="1">U1-type domain-containing protein</fullName>
    </recommendedName>
</protein>
<organism evidence="2 3">
    <name type="scientific">Diatraea saccharalis</name>
    <name type="common">sugarcane borer</name>
    <dbReference type="NCBI Taxonomy" id="40085"/>
    <lineage>
        <taxon>Eukaryota</taxon>
        <taxon>Metazoa</taxon>
        <taxon>Ecdysozoa</taxon>
        <taxon>Arthropoda</taxon>
        <taxon>Hexapoda</taxon>
        <taxon>Insecta</taxon>
        <taxon>Pterygota</taxon>
        <taxon>Neoptera</taxon>
        <taxon>Endopterygota</taxon>
        <taxon>Lepidoptera</taxon>
        <taxon>Glossata</taxon>
        <taxon>Ditrysia</taxon>
        <taxon>Pyraloidea</taxon>
        <taxon>Crambidae</taxon>
        <taxon>Crambinae</taxon>
        <taxon>Diatraea</taxon>
    </lineage>
</organism>
<dbReference type="Proteomes" id="UP001153714">
    <property type="component" value="Chromosome 22"/>
</dbReference>
<keyword evidence="3" id="KW-1185">Reference proteome</keyword>
<feature type="domain" description="U1-type" evidence="1">
    <location>
        <begin position="102"/>
        <end position="135"/>
    </location>
</feature>
<accession>A0A9N9R6Q5</accession>
<sequence length="146" mass="16941">MSFPALRQPNIIVQEKSKKIENEIQNVIVSLKNNKNLVVSSDAYHGILMGRNMFRCVFCRAEMELEFKFKDAHVNSQKHKKVLENYPHTEEHGENLIRKVDKISYYCTLCNVIVSNPFLIRHIGSEVHSQELQKAVTRALIYEPAK</sequence>
<dbReference type="GO" id="GO:0003676">
    <property type="term" value="F:nucleic acid binding"/>
    <property type="evidence" value="ECO:0007669"/>
    <property type="project" value="InterPro"/>
</dbReference>
<gene>
    <name evidence="2" type="ORF">DIATSA_LOCUS8153</name>
</gene>
<reference evidence="2" key="2">
    <citation type="submission" date="2022-10" db="EMBL/GenBank/DDBJ databases">
        <authorList>
            <consortium name="ENA_rothamsted_submissions"/>
            <consortium name="culmorum"/>
            <person name="King R."/>
        </authorList>
    </citation>
    <scope>NUCLEOTIDE SEQUENCE</scope>
</reference>
<dbReference type="OrthoDB" id="6874264at2759"/>
<name>A0A9N9R6Q5_9NEOP</name>
<evidence type="ECO:0000313" key="3">
    <source>
        <dbReference type="Proteomes" id="UP001153714"/>
    </source>
</evidence>
<evidence type="ECO:0000259" key="1">
    <source>
        <dbReference type="SMART" id="SM00451"/>
    </source>
</evidence>
<feature type="domain" description="U1-type" evidence="1">
    <location>
        <begin position="51"/>
        <end position="86"/>
    </location>
</feature>